<keyword evidence="1" id="KW-0479">Metal-binding</keyword>
<dbReference type="SUPFAM" id="SSF103612">
    <property type="entry name" value="SBT domain"/>
    <property type="match status" value="1"/>
</dbReference>
<feature type="region of interest" description="Disordered" evidence="4">
    <location>
        <begin position="46"/>
        <end position="70"/>
    </location>
</feature>
<name>A0A2J7ZTM9_9CHLO</name>
<keyword evidence="8" id="KW-1185">Reference proteome</keyword>
<dbReference type="Pfam" id="PF03110">
    <property type="entry name" value="SBP"/>
    <property type="match status" value="1"/>
</dbReference>
<evidence type="ECO:0000313" key="8">
    <source>
        <dbReference type="Proteomes" id="UP000236333"/>
    </source>
</evidence>
<feature type="domain" description="SBP-type" evidence="5">
    <location>
        <begin position="71"/>
        <end position="147"/>
    </location>
</feature>
<dbReference type="OrthoDB" id="1428121at2759"/>
<dbReference type="EMBL" id="PGGS01001440">
    <property type="protein sequence ID" value="PNH00394.1"/>
    <property type="molecule type" value="Genomic_DNA"/>
</dbReference>
<feature type="non-terminal residue" evidence="7">
    <location>
        <position position="188"/>
    </location>
</feature>
<evidence type="ECO:0000313" key="6">
    <source>
        <dbReference type="EMBL" id="PNH00394.1"/>
    </source>
</evidence>
<dbReference type="PROSITE" id="PS51141">
    <property type="entry name" value="ZF_SBP"/>
    <property type="match status" value="1"/>
</dbReference>
<evidence type="ECO:0000256" key="2">
    <source>
        <dbReference type="ARBA" id="ARBA00022771"/>
    </source>
</evidence>
<proteinExistence type="predicted"/>
<dbReference type="PANTHER" id="PTHR31251">
    <property type="entry name" value="SQUAMOSA PROMOTER-BINDING-LIKE PROTEIN 4"/>
    <property type="match status" value="1"/>
</dbReference>
<dbReference type="Proteomes" id="UP000236333">
    <property type="component" value="Unassembled WGS sequence"/>
</dbReference>
<evidence type="ECO:0000256" key="4">
    <source>
        <dbReference type="SAM" id="MobiDB-lite"/>
    </source>
</evidence>
<dbReference type="GO" id="GO:0005634">
    <property type="term" value="C:nucleus"/>
    <property type="evidence" value="ECO:0007669"/>
    <property type="project" value="InterPro"/>
</dbReference>
<dbReference type="EMBL" id="PGGS01000481">
    <property type="protein sequence ID" value="PNH03629.1"/>
    <property type="molecule type" value="Genomic_DNA"/>
</dbReference>
<sequence>MSVPPDQARADAEAYANAAAAVAAAAAAGMGDHHNNLSQVLSLQHHVDHGDDSGGGQQERRPRKLRKPNDVARCQASCGRDLSDAKLYLRRYSVCEPHFKAECVLLAGGRFRFCQQCNKFQPLDNFTGSKRSCKSRSEDRNLRRRKQRTDERTNATDGDGDGGDTLPGRLLKGGHGLGGLTLPSRAAL</sequence>
<dbReference type="InterPro" id="IPR044817">
    <property type="entry name" value="SBP-like"/>
</dbReference>
<reference evidence="7 8" key="1">
    <citation type="journal article" date="2017" name="Mol. Biol. Evol.">
        <title>The 4-celled Tetrabaena socialis nuclear genome reveals the essential components for genetic control of cell number at the origin of multicellularity in the volvocine lineage.</title>
        <authorList>
            <person name="Featherston J."/>
            <person name="Arakaki Y."/>
            <person name="Hanschen E.R."/>
            <person name="Ferris P.J."/>
            <person name="Michod R.E."/>
            <person name="Olson B.J.S.C."/>
            <person name="Nozaki H."/>
            <person name="Durand P.M."/>
        </authorList>
    </citation>
    <scope>NUCLEOTIDE SEQUENCE [LARGE SCALE GENOMIC DNA]</scope>
    <source>
        <strain evidence="7 8">NIES-571</strain>
    </source>
</reference>
<dbReference type="InterPro" id="IPR036893">
    <property type="entry name" value="SBP_sf"/>
</dbReference>
<protein>
    <submittedName>
        <fullName evidence="7">Protein LIGULELESS 1</fullName>
    </submittedName>
</protein>
<dbReference type="InterPro" id="IPR004333">
    <property type="entry name" value="SBP_dom"/>
</dbReference>
<evidence type="ECO:0000256" key="1">
    <source>
        <dbReference type="ARBA" id="ARBA00022723"/>
    </source>
</evidence>
<evidence type="ECO:0000256" key="3">
    <source>
        <dbReference type="ARBA" id="ARBA00022833"/>
    </source>
</evidence>
<comment type="caution">
    <text evidence="7">The sequence shown here is derived from an EMBL/GenBank/DDBJ whole genome shotgun (WGS) entry which is preliminary data.</text>
</comment>
<organism evidence="7 8">
    <name type="scientific">Tetrabaena socialis</name>
    <dbReference type="NCBI Taxonomy" id="47790"/>
    <lineage>
        <taxon>Eukaryota</taxon>
        <taxon>Viridiplantae</taxon>
        <taxon>Chlorophyta</taxon>
        <taxon>core chlorophytes</taxon>
        <taxon>Chlorophyceae</taxon>
        <taxon>CS clade</taxon>
        <taxon>Chlamydomonadales</taxon>
        <taxon>Tetrabaenaceae</taxon>
        <taxon>Tetrabaena</taxon>
    </lineage>
</organism>
<accession>A0A2J7ZTM9</accession>
<evidence type="ECO:0000259" key="5">
    <source>
        <dbReference type="PROSITE" id="PS51141"/>
    </source>
</evidence>
<dbReference type="PANTHER" id="PTHR31251:SF169">
    <property type="entry name" value="SQUAMOSA PROMOTER-BINDING-LIKE PROTEIN 8"/>
    <property type="match status" value="1"/>
</dbReference>
<keyword evidence="2" id="KW-0863">Zinc-finger</keyword>
<gene>
    <name evidence="7" type="ORF">TSOC_010297</name>
    <name evidence="6" type="ORF">TSOC_013786</name>
</gene>
<feature type="region of interest" description="Disordered" evidence="4">
    <location>
        <begin position="128"/>
        <end position="172"/>
    </location>
</feature>
<dbReference type="GO" id="GO:0003677">
    <property type="term" value="F:DNA binding"/>
    <property type="evidence" value="ECO:0007669"/>
    <property type="project" value="InterPro"/>
</dbReference>
<dbReference type="GO" id="GO:0008270">
    <property type="term" value="F:zinc ion binding"/>
    <property type="evidence" value="ECO:0007669"/>
    <property type="project" value="UniProtKB-KW"/>
</dbReference>
<dbReference type="AlphaFoldDB" id="A0A2J7ZTM9"/>
<dbReference type="Gene3D" id="4.10.1100.10">
    <property type="entry name" value="Transcription factor, SBP-box domain"/>
    <property type="match status" value="1"/>
</dbReference>
<evidence type="ECO:0000313" key="7">
    <source>
        <dbReference type="EMBL" id="PNH03629.1"/>
    </source>
</evidence>
<keyword evidence="3" id="KW-0862">Zinc</keyword>